<evidence type="ECO:0008006" key="4">
    <source>
        <dbReference type="Google" id="ProtNLM"/>
    </source>
</evidence>
<name>A0A1G8PYF3_9FIRM</name>
<dbReference type="RefSeq" id="WP_089716441.1">
    <property type="nucleotide sequence ID" value="NZ_FNEH01000021.1"/>
</dbReference>
<evidence type="ECO:0000313" key="3">
    <source>
        <dbReference type="Proteomes" id="UP000198945"/>
    </source>
</evidence>
<feature type="signal peptide" evidence="1">
    <location>
        <begin position="1"/>
        <end position="21"/>
    </location>
</feature>
<protein>
    <recommendedName>
        <fullName evidence="4">Secreted protein (Por secretion system target)</fullName>
    </recommendedName>
</protein>
<keyword evidence="1" id="KW-0732">Signal</keyword>
<dbReference type="AlphaFoldDB" id="A0A1G8PYF3"/>
<dbReference type="Proteomes" id="UP000198945">
    <property type="component" value="Unassembled WGS sequence"/>
</dbReference>
<feature type="chain" id="PRO_5011638138" description="Secreted protein (Por secretion system target)" evidence="1">
    <location>
        <begin position="22"/>
        <end position="156"/>
    </location>
</feature>
<dbReference type="EMBL" id="FNEH01000021">
    <property type="protein sequence ID" value="SDI97286.1"/>
    <property type="molecule type" value="Genomic_DNA"/>
</dbReference>
<proteinExistence type="predicted"/>
<evidence type="ECO:0000256" key="1">
    <source>
        <dbReference type="SAM" id="SignalP"/>
    </source>
</evidence>
<dbReference type="Gene3D" id="2.60.120.380">
    <property type="match status" value="1"/>
</dbReference>
<sequence length="156" mass="17271">MKKFIFITLTLCLLFSSVALAQEMSKENILQKLEEISTIENDIARLEAYDEFVSGLNIDSADNSSPSSTGGVIAEYSGNGLKNTRPFNTNSAWEIQWNAAGDIFQIYLYDSNGNLVDIAANQMQPGEGSYYSPKTGTFYLEINAMGDWKVEIVNVD</sequence>
<organism evidence="2 3">
    <name type="scientific">Halanaerobium congolense</name>
    <dbReference type="NCBI Taxonomy" id="54121"/>
    <lineage>
        <taxon>Bacteria</taxon>
        <taxon>Bacillati</taxon>
        <taxon>Bacillota</taxon>
        <taxon>Clostridia</taxon>
        <taxon>Halanaerobiales</taxon>
        <taxon>Halanaerobiaceae</taxon>
        <taxon>Halanaerobium</taxon>
    </lineage>
</organism>
<reference evidence="2 3" key="1">
    <citation type="submission" date="2016-10" db="EMBL/GenBank/DDBJ databases">
        <authorList>
            <person name="de Groot N.N."/>
        </authorList>
    </citation>
    <scope>NUCLEOTIDE SEQUENCE [LARGE SCALE GENOMIC DNA]</scope>
    <source>
        <strain evidence="2 3">WG7</strain>
    </source>
</reference>
<gene>
    <name evidence="2" type="ORF">SAMN04515654_12167</name>
</gene>
<accession>A0A1G8PYF3</accession>
<evidence type="ECO:0000313" key="2">
    <source>
        <dbReference type="EMBL" id="SDI97286.1"/>
    </source>
</evidence>